<organism evidence="1 2">
    <name type="scientific">Trichinella murrelli</name>
    <dbReference type="NCBI Taxonomy" id="144512"/>
    <lineage>
        <taxon>Eukaryota</taxon>
        <taxon>Metazoa</taxon>
        <taxon>Ecdysozoa</taxon>
        <taxon>Nematoda</taxon>
        <taxon>Enoplea</taxon>
        <taxon>Dorylaimia</taxon>
        <taxon>Trichinellida</taxon>
        <taxon>Trichinellidae</taxon>
        <taxon>Trichinella</taxon>
    </lineage>
</organism>
<name>A0A0V0TUH2_9BILA</name>
<dbReference type="EMBL" id="JYDJ01000138">
    <property type="protein sequence ID" value="KRX42685.1"/>
    <property type="molecule type" value="Genomic_DNA"/>
</dbReference>
<reference evidence="1 2" key="1">
    <citation type="submission" date="2015-01" db="EMBL/GenBank/DDBJ databases">
        <title>Evolution of Trichinella species and genotypes.</title>
        <authorList>
            <person name="Korhonen P.K."/>
            <person name="Edoardo P."/>
            <person name="Giuseppe L.R."/>
            <person name="Gasser R.B."/>
        </authorList>
    </citation>
    <scope>NUCLEOTIDE SEQUENCE [LARGE SCALE GENOMIC DNA]</scope>
    <source>
        <strain evidence="1">ISS417</strain>
    </source>
</reference>
<proteinExistence type="predicted"/>
<protein>
    <submittedName>
        <fullName evidence="1">Uncharacterized protein</fullName>
    </submittedName>
</protein>
<dbReference type="Proteomes" id="UP000055048">
    <property type="component" value="Unassembled WGS sequence"/>
</dbReference>
<gene>
    <name evidence="1" type="ORF">T05_8749</name>
</gene>
<accession>A0A0V0TUH2</accession>
<sequence length="118" mass="14006">MGEQCFDIGLIVQMTNGHLTQRLLIPGDTNSSNKSLYSVHSVIDLLKKTRFQIICKLVTWAKLLHMMRARKWQIPTLNTKIKINKLFTQSLHQFMVFMMWIHRSIKQRHDSRNEKQLK</sequence>
<dbReference type="OrthoDB" id="10436125at2759"/>
<comment type="caution">
    <text evidence="1">The sequence shown here is derived from an EMBL/GenBank/DDBJ whole genome shotgun (WGS) entry which is preliminary data.</text>
</comment>
<dbReference type="AlphaFoldDB" id="A0A0V0TUH2"/>
<evidence type="ECO:0000313" key="1">
    <source>
        <dbReference type="EMBL" id="KRX42685.1"/>
    </source>
</evidence>
<keyword evidence="2" id="KW-1185">Reference proteome</keyword>
<evidence type="ECO:0000313" key="2">
    <source>
        <dbReference type="Proteomes" id="UP000055048"/>
    </source>
</evidence>